<dbReference type="PANTHER" id="PTHR42778">
    <property type="entry name" value="2-AMINOETHYLPHOSPHONATE--PYRUVATE TRANSAMINASE"/>
    <property type="match status" value="1"/>
</dbReference>
<dbReference type="InterPro" id="IPR012703">
    <property type="entry name" value="NH2EtPonate_pyrv_transaminase"/>
</dbReference>
<accession>A0ABS1H614</accession>
<dbReference type="InterPro" id="IPR015422">
    <property type="entry name" value="PyrdxlP-dep_Trfase_small"/>
</dbReference>
<keyword evidence="11" id="KW-1185">Reference proteome</keyword>
<comment type="subunit">
    <text evidence="7">Homodimer.</text>
</comment>
<dbReference type="EMBL" id="JAEOAH010000007">
    <property type="protein sequence ID" value="MBK3494845.1"/>
    <property type="molecule type" value="Genomic_DNA"/>
</dbReference>
<dbReference type="Gene3D" id="3.90.1150.10">
    <property type="entry name" value="Aspartate Aminotransferase, domain 1"/>
    <property type="match status" value="1"/>
</dbReference>
<comment type="similarity">
    <text evidence="7">Belongs to the class-V pyridoxal-phosphate-dependent aminotransferase family. PhnW subfamily.</text>
</comment>
<evidence type="ECO:0000259" key="9">
    <source>
        <dbReference type="Pfam" id="PF00483"/>
    </source>
</evidence>
<evidence type="ECO:0000313" key="11">
    <source>
        <dbReference type="Proteomes" id="UP000618943"/>
    </source>
</evidence>
<evidence type="ECO:0000256" key="4">
    <source>
        <dbReference type="ARBA" id="ARBA00022898"/>
    </source>
</evidence>
<dbReference type="InterPro" id="IPR000192">
    <property type="entry name" value="Aminotrans_V_dom"/>
</dbReference>
<protein>
    <recommendedName>
        <fullName evidence="7">2-aminoethylphosphonate--pyruvate transaminase</fullName>
        <ecNumber evidence="7">2.6.1.37</ecNumber>
    </recommendedName>
    <alternativeName>
        <fullName evidence="7">2-aminoethylphosphonate aminotransferase</fullName>
    </alternativeName>
    <alternativeName>
        <fullName evidence="7">AEP transaminase</fullName>
        <shortName evidence="7">AEPT</shortName>
    </alternativeName>
</protein>
<dbReference type="SUPFAM" id="SSF53448">
    <property type="entry name" value="Nucleotide-diphospho-sugar transferases"/>
    <property type="match status" value="1"/>
</dbReference>
<organism evidence="10 11">
    <name type="scientific">Viridibacillus soli</name>
    <dbReference type="NCBI Taxonomy" id="2798301"/>
    <lineage>
        <taxon>Bacteria</taxon>
        <taxon>Bacillati</taxon>
        <taxon>Bacillota</taxon>
        <taxon>Bacilli</taxon>
        <taxon>Bacillales</taxon>
        <taxon>Caryophanaceae</taxon>
        <taxon>Viridibacillus</taxon>
    </lineage>
</organism>
<dbReference type="NCBIfam" id="NF010006">
    <property type="entry name" value="PRK13479.1"/>
    <property type="match status" value="1"/>
</dbReference>
<dbReference type="InterPro" id="IPR015424">
    <property type="entry name" value="PyrdxlP-dep_Trfase"/>
</dbReference>
<dbReference type="HAMAP" id="MF_01376">
    <property type="entry name" value="PhnW_aminotrans_5"/>
    <property type="match status" value="1"/>
</dbReference>
<evidence type="ECO:0000313" key="10">
    <source>
        <dbReference type="EMBL" id="MBK3494845.1"/>
    </source>
</evidence>
<dbReference type="Proteomes" id="UP000618943">
    <property type="component" value="Unassembled WGS sequence"/>
</dbReference>
<comment type="catalytic activity">
    <reaction evidence="6 7">
        <text>(2-aminoethyl)phosphonate + pyruvate = phosphonoacetaldehyde + L-alanine</text>
        <dbReference type="Rhea" id="RHEA:17021"/>
        <dbReference type="ChEBI" id="CHEBI:15361"/>
        <dbReference type="ChEBI" id="CHEBI:57418"/>
        <dbReference type="ChEBI" id="CHEBI:57972"/>
        <dbReference type="ChEBI" id="CHEBI:58383"/>
        <dbReference type="EC" id="2.6.1.37"/>
    </reaction>
</comment>
<dbReference type="Pfam" id="PF00266">
    <property type="entry name" value="Aminotran_5"/>
    <property type="match status" value="1"/>
</dbReference>
<dbReference type="Pfam" id="PF00483">
    <property type="entry name" value="NTP_transferase"/>
    <property type="match status" value="1"/>
</dbReference>
<dbReference type="InterPro" id="IPR005835">
    <property type="entry name" value="NTP_transferase_dom"/>
</dbReference>
<name>A0ABS1H614_9BACL</name>
<sequence>MVKTAVILAAGLGSRLRPYTETRPKGFLQVYEHTSSLIEMSIQALLENGIEKIYIGTGYKNNYYDNLAQNYDEVICVHNPQYASTGSLATLLSIYPFIKDDDILLLESDLLYDSNGIRELIFHKEYNVILASNPTNSNDEVFIEVTEKYQLVQLSKNLNKLRKSYGELVGISKISSSLLHDIAQYAQRTPNVSSLDYEEALVALKSSAIFVHKITNYTWCEIDNEEHLDFARKNIFPRLQLLNTPIKRNILLNPGPATTSNSVKYAQIQSDICPREQDFGEIMRFITEQLTGIVGDQNEHTTTLFPGSGTAAVEAILTSVFGENDHLLIVHNGAYGKRMKEICDTYNINYTMYNSAYISPLDYEDLEQFITNQQSITHLAIVHNETTTGLLNNLDTVGTLCRKHSLVFIVDAMSSYAAIPIDMKKQNISFLAASSNKNIQGMAGVGFVIAENNHLNALANVKAKSYYLDLFSQYIYFKKTNQVRFTPPVQTMYALKQAIIEVNLETIENRYQRYTASWEVLIEGLKQLGLKWIIPLEHQSKIITAIYEPEHPNYDFDTMHDTLLNKGFTIYPGKVGNLNTFRIANIGEINKNDIEHFINALHDYFRKAKIS</sequence>
<keyword evidence="3 7" id="KW-0808">Transferase</keyword>
<keyword evidence="4 7" id="KW-0663">Pyridoxal phosphate</keyword>
<evidence type="ECO:0000256" key="5">
    <source>
        <dbReference type="ARBA" id="ARBA00023317"/>
    </source>
</evidence>
<dbReference type="InterPro" id="IPR029044">
    <property type="entry name" value="Nucleotide-diphossugar_trans"/>
</dbReference>
<comment type="function">
    <text evidence="7">Involved in phosphonate degradation.</text>
</comment>
<dbReference type="EC" id="2.6.1.37" evidence="7"/>
<feature type="modified residue" description="N6-(pyridoxal phosphate)lysine" evidence="7">
    <location>
        <position position="437"/>
    </location>
</feature>
<dbReference type="NCBIfam" id="TIGR03301">
    <property type="entry name" value="PhnW-AepZ"/>
    <property type="match status" value="1"/>
</dbReference>
<dbReference type="InterPro" id="IPR015421">
    <property type="entry name" value="PyrdxlP-dep_Trfase_major"/>
</dbReference>
<evidence type="ECO:0000256" key="7">
    <source>
        <dbReference type="HAMAP-Rule" id="MF_01376"/>
    </source>
</evidence>
<proteinExistence type="inferred from homology"/>
<dbReference type="PANTHER" id="PTHR42778:SF1">
    <property type="entry name" value="2-AMINOETHYLPHOSPHONATE--PYRUVATE TRANSAMINASE"/>
    <property type="match status" value="1"/>
</dbReference>
<dbReference type="CDD" id="cd02523">
    <property type="entry name" value="PC_cytidylyltransferase"/>
    <property type="match status" value="1"/>
</dbReference>
<evidence type="ECO:0000259" key="8">
    <source>
        <dbReference type="Pfam" id="PF00266"/>
    </source>
</evidence>
<evidence type="ECO:0000256" key="6">
    <source>
        <dbReference type="ARBA" id="ARBA00049460"/>
    </source>
</evidence>
<comment type="cofactor">
    <cofactor evidence="1 7">
        <name>pyridoxal 5'-phosphate</name>
        <dbReference type="ChEBI" id="CHEBI:597326"/>
    </cofactor>
</comment>
<evidence type="ECO:0000256" key="2">
    <source>
        <dbReference type="ARBA" id="ARBA00022576"/>
    </source>
</evidence>
<feature type="domain" description="Aminotransferase class V" evidence="8">
    <location>
        <begin position="265"/>
        <end position="544"/>
    </location>
</feature>
<dbReference type="GO" id="GO:0047304">
    <property type="term" value="F:2-aminoethylphosphonate-pyruvate transaminase activity"/>
    <property type="evidence" value="ECO:0007669"/>
    <property type="project" value="UniProtKB-EC"/>
</dbReference>
<keyword evidence="2 7" id="KW-0032">Aminotransferase</keyword>
<evidence type="ECO:0000256" key="1">
    <source>
        <dbReference type="ARBA" id="ARBA00001933"/>
    </source>
</evidence>
<keyword evidence="5 7" id="KW-0670">Pyruvate</keyword>
<dbReference type="RefSeq" id="WP_200748652.1">
    <property type="nucleotide sequence ID" value="NZ_JAEOAH010000007.1"/>
</dbReference>
<dbReference type="SUPFAM" id="SSF53383">
    <property type="entry name" value="PLP-dependent transferases"/>
    <property type="match status" value="1"/>
</dbReference>
<dbReference type="Gene3D" id="3.90.550.10">
    <property type="entry name" value="Spore Coat Polysaccharide Biosynthesis Protein SpsA, Chain A"/>
    <property type="match status" value="1"/>
</dbReference>
<gene>
    <name evidence="7" type="primary">phnW</name>
    <name evidence="10" type="ORF">JFL43_08220</name>
</gene>
<dbReference type="Gene3D" id="3.40.640.10">
    <property type="entry name" value="Type I PLP-dependent aspartate aminotransferase-like (Major domain)"/>
    <property type="match status" value="1"/>
</dbReference>
<feature type="domain" description="Nucleotidyl transferase" evidence="9">
    <location>
        <begin position="5"/>
        <end position="127"/>
    </location>
</feature>
<comment type="caution">
    <text evidence="10">The sequence shown here is derived from an EMBL/GenBank/DDBJ whole genome shotgun (WGS) entry which is preliminary data.</text>
</comment>
<reference evidence="10 11" key="1">
    <citation type="submission" date="2020-12" db="EMBL/GenBank/DDBJ databases">
        <title>YIM B01967 draft genome.</title>
        <authorList>
            <person name="Yan X."/>
        </authorList>
    </citation>
    <scope>NUCLEOTIDE SEQUENCE [LARGE SCALE GENOMIC DNA]</scope>
    <source>
        <strain evidence="10 11">YIM B01967</strain>
    </source>
</reference>
<evidence type="ECO:0000256" key="3">
    <source>
        <dbReference type="ARBA" id="ARBA00022679"/>
    </source>
</evidence>